<comment type="cofactor">
    <cofactor evidence="7">
        <name>Mg(2+)</name>
        <dbReference type="ChEBI" id="CHEBI:18420"/>
    </cofactor>
</comment>
<dbReference type="GO" id="GO:0044038">
    <property type="term" value="P:cell wall macromolecule biosynthetic process"/>
    <property type="evidence" value="ECO:0007669"/>
    <property type="project" value="TreeGrafter"/>
</dbReference>
<evidence type="ECO:0000313" key="9">
    <source>
        <dbReference type="EMBL" id="RCU58614.1"/>
    </source>
</evidence>
<dbReference type="GO" id="GO:0046872">
    <property type="term" value="F:metal ion binding"/>
    <property type="evidence" value="ECO:0007669"/>
    <property type="project" value="UniProtKB-KW"/>
</dbReference>
<dbReference type="OrthoDB" id="9783652at2"/>
<feature type="transmembrane region" description="Helical" evidence="8">
    <location>
        <begin position="235"/>
        <end position="254"/>
    </location>
</feature>
<feature type="transmembrane region" description="Helical" evidence="8">
    <location>
        <begin position="341"/>
        <end position="362"/>
    </location>
</feature>
<feature type="transmembrane region" description="Helical" evidence="8">
    <location>
        <begin position="204"/>
        <end position="223"/>
    </location>
</feature>
<keyword evidence="7" id="KW-0479">Metal-binding</keyword>
<evidence type="ECO:0000256" key="8">
    <source>
        <dbReference type="SAM" id="Phobius"/>
    </source>
</evidence>
<evidence type="ECO:0000313" key="10">
    <source>
        <dbReference type="Proteomes" id="UP000252249"/>
    </source>
</evidence>
<accession>A0A368P926</accession>
<dbReference type="PROSITE" id="PS01348">
    <property type="entry name" value="MRAY_2"/>
    <property type="match status" value="1"/>
</dbReference>
<feature type="transmembrane region" description="Helical" evidence="8">
    <location>
        <begin position="180"/>
        <end position="198"/>
    </location>
</feature>
<feature type="transmembrane region" description="Helical" evidence="8">
    <location>
        <begin position="151"/>
        <end position="168"/>
    </location>
</feature>
<keyword evidence="5 8" id="KW-1133">Transmembrane helix</keyword>
<proteinExistence type="predicted"/>
<keyword evidence="2" id="KW-1003">Cell membrane</keyword>
<feature type="transmembrane region" description="Helical" evidence="8">
    <location>
        <begin position="316"/>
        <end position="335"/>
    </location>
</feature>
<keyword evidence="3 9" id="KW-0808">Transferase</keyword>
<gene>
    <name evidence="9" type="ORF">DU428_04345</name>
</gene>
<keyword evidence="4 8" id="KW-0812">Transmembrane</keyword>
<organism evidence="9 10">
    <name type="scientific">Oceanihabitans sediminis</name>
    <dbReference type="NCBI Taxonomy" id="1812012"/>
    <lineage>
        <taxon>Bacteria</taxon>
        <taxon>Pseudomonadati</taxon>
        <taxon>Bacteroidota</taxon>
        <taxon>Flavobacteriia</taxon>
        <taxon>Flavobacteriales</taxon>
        <taxon>Flavobacteriaceae</taxon>
        <taxon>Oceanihabitans</taxon>
    </lineage>
</organism>
<comment type="caution">
    <text evidence="9">The sequence shown here is derived from an EMBL/GenBank/DDBJ whole genome shotgun (WGS) entry which is preliminary data.</text>
</comment>
<sequence length="375" mass="41331">MPTNHAELMAFLSEYKIFSAAIILLYSLVVTMIIMPRIVIISKKKNLTAQTNSRTSHKGVVPTLGGVGVFTGLILTVNFAAILFADYEQYVNLSIFNILTLLLLLVGITDDLMNTSPRKKFLYQLLISLVFIFGTNIHIDSFFGLLGIHDIPNVLASVFSAFVIVLLINAYNLIDGIDGLAGLVGVIVSGFMALAFYLSGNFFYSLISLSLVGALISFLIYNFSRRMKIFLGDTGSMVVGFVLAYQVVLYLSLANGNSEAFVFKNAPIFALALVSYPLFDTLRVMCLRLLNKKSPFLADRNHIHHRLIDLGLAHKYASLAVAFYTLLVTIVAVSINSLPINIAFIIMLVVVTCLLLLPFAICKKEGAWSFRFPKA</sequence>
<dbReference type="InterPro" id="IPR000715">
    <property type="entry name" value="Glycosyl_transferase_4"/>
</dbReference>
<feature type="binding site" evidence="7">
    <location>
        <position position="233"/>
    </location>
    <ligand>
        <name>Mg(2+)</name>
        <dbReference type="ChEBI" id="CHEBI:18420"/>
    </ligand>
</feature>
<keyword evidence="7" id="KW-0460">Magnesium</keyword>
<feature type="binding site" evidence="7">
    <location>
        <position position="172"/>
    </location>
    <ligand>
        <name>Mg(2+)</name>
        <dbReference type="ChEBI" id="CHEBI:18420"/>
    </ligand>
</feature>
<evidence type="ECO:0000256" key="4">
    <source>
        <dbReference type="ARBA" id="ARBA00022692"/>
    </source>
</evidence>
<protein>
    <submittedName>
        <fullName evidence="9">Undecaprenyl/decaprenyl-phosphate alpha-N-acetylglucosaminyl 1-phosphate transferase</fullName>
    </submittedName>
</protein>
<evidence type="ECO:0000256" key="3">
    <source>
        <dbReference type="ARBA" id="ARBA00022679"/>
    </source>
</evidence>
<feature type="transmembrane region" description="Helical" evidence="8">
    <location>
        <begin position="60"/>
        <end position="84"/>
    </location>
</feature>
<dbReference type="InterPro" id="IPR018480">
    <property type="entry name" value="PNAcMuramoyl-5peptid_Trfase_CS"/>
</dbReference>
<reference evidence="9 10" key="1">
    <citation type="submission" date="2018-07" db="EMBL/GenBank/DDBJ databases">
        <title>Oceanihabitans testaceum sp. nov., isolated from marine sediment.</title>
        <authorList>
            <person name="Li C.-M."/>
        </authorList>
    </citation>
    <scope>NUCLEOTIDE SEQUENCE [LARGE SCALE GENOMIC DNA]</scope>
    <source>
        <strain evidence="9 10">S9-10</strain>
    </source>
</reference>
<dbReference type="GO" id="GO:0016780">
    <property type="term" value="F:phosphotransferase activity, for other substituted phosphate groups"/>
    <property type="evidence" value="ECO:0007669"/>
    <property type="project" value="InterPro"/>
</dbReference>
<dbReference type="GO" id="GO:0005886">
    <property type="term" value="C:plasma membrane"/>
    <property type="evidence" value="ECO:0007669"/>
    <property type="project" value="UniProtKB-SubCell"/>
</dbReference>
<keyword evidence="10" id="KW-1185">Reference proteome</keyword>
<evidence type="ECO:0000256" key="7">
    <source>
        <dbReference type="PIRSR" id="PIRSR600715-1"/>
    </source>
</evidence>
<dbReference type="CDD" id="cd06853">
    <property type="entry name" value="GT_WecA_like"/>
    <property type="match status" value="1"/>
</dbReference>
<dbReference type="PANTHER" id="PTHR22926">
    <property type="entry name" value="PHOSPHO-N-ACETYLMURAMOYL-PENTAPEPTIDE-TRANSFERASE"/>
    <property type="match status" value="1"/>
</dbReference>
<dbReference type="RefSeq" id="WP_113966780.1">
    <property type="nucleotide sequence ID" value="NZ_QNRP01000011.1"/>
</dbReference>
<keyword evidence="6 8" id="KW-0472">Membrane</keyword>
<dbReference type="EMBL" id="QPIG01000001">
    <property type="protein sequence ID" value="RCU58614.1"/>
    <property type="molecule type" value="Genomic_DNA"/>
</dbReference>
<evidence type="ECO:0000256" key="1">
    <source>
        <dbReference type="ARBA" id="ARBA00004651"/>
    </source>
</evidence>
<dbReference type="PANTHER" id="PTHR22926:SF3">
    <property type="entry name" value="UNDECAPRENYL-PHOSPHATE ALPHA-N-ACETYLGLUCOSAMINYL 1-PHOSPHATE TRANSFERASE"/>
    <property type="match status" value="1"/>
</dbReference>
<evidence type="ECO:0000256" key="6">
    <source>
        <dbReference type="ARBA" id="ARBA00023136"/>
    </source>
</evidence>
<name>A0A368P926_9FLAO</name>
<feature type="transmembrane region" description="Helical" evidence="8">
    <location>
        <begin position="17"/>
        <end position="39"/>
    </location>
</feature>
<dbReference type="GO" id="GO:0009103">
    <property type="term" value="P:lipopolysaccharide biosynthetic process"/>
    <property type="evidence" value="ECO:0007669"/>
    <property type="project" value="TreeGrafter"/>
</dbReference>
<dbReference type="GO" id="GO:0071555">
    <property type="term" value="P:cell wall organization"/>
    <property type="evidence" value="ECO:0007669"/>
    <property type="project" value="TreeGrafter"/>
</dbReference>
<dbReference type="AlphaFoldDB" id="A0A368P926"/>
<evidence type="ECO:0000256" key="5">
    <source>
        <dbReference type="ARBA" id="ARBA00022989"/>
    </source>
</evidence>
<feature type="transmembrane region" description="Helical" evidence="8">
    <location>
        <begin position="266"/>
        <end position="290"/>
    </location>
</feature>
<comment type="subcellular location">
    <subcellularLocation>
        <location evidence="1">Cell membrane</location>
        <topology evidence="1">Multi-pass membrane protein</topology>
    </subcellularLocation>
</comment>
<feature type="transmembrane region" description="Helical" evidence="8">
    <location>
        <begin position="121"/>
        <end position="139"/>
    </location>
</feature>
<dbReference type="Pfam" id="PF00953">
    <property type="entry name" value="Glycos_transf_4"/>
    <property type="match status" value="1"/>
</dbReference>
<evidence type="ECO:0000256" key="2">
    <source>
        <dbReference type="ARBA" id="ARBA00022475"/>
    </source>
</evidence>
<dbReference type="Proteomes" id="UP000252249">
    <property type="component" value="Unassembled WGS sequence"/>
</dbReference>
<feature type="transmembrane region" description="Helical" evidence="8">
    <location>
        <begin position="90"/>
        <end position="109"/>
    </location>
</feature>